<comment type="caution">
    <text evidence="1">The sequence shown here is derived from an EMBL/GenBank/DDBJ whole genome shotgun (WGS) entry which is preliminary data.</text>
</comment>
<reference evidence="1 2" key="1">
    <citation type="submission" date="2018-06" db="EMBL/GenBank/DDBJ databases">
        <title>Mucibacter soli gen. nov., sp. nov., a new member of the family Chitinophagaceae producing mucin.</title>
        <authorList>
            <person name="Kim M.-K."/>
            <person name="Park S."/>
            <person name="Kim T.-S."/>
            <person name="Joung Y."/>
            <person name="Han J.-H."/>
            <person name="Kim S.B."/>
        </authorList>
    </citation>
    <scope>NUCLEOTIDE SEQUENCE [LARGE SCALE GENOMIC DNA]</scope>
    <source>
        <strain evidence="1 2">R1-15</strain>
    </source>
</reference>
<dbReference type="EMBL" id="QKTW01000002">
    <property type="protein sequence ID" value="PZF74817.1"/>
    <property type="molecule type" value="Genomic_DNA"/>
</dbReference>
<protein>
    <submittedName>
        <fullName evidence="1">Uncharacterized protein</fullName>
    </submittedName>
</protein>
<sequence>MIIFSDLDNDFRILDYCISHSQLLIRSLRNKDRNYNIDIHFKAVDFLHIQSRITGIEISRLDAEKSDQVGKEYTLTLRKGDCVFCLKEASGRSFFIVAMAVGAFHSDVDILETTIGRFGYNSPGEGVLWYSDREPGDFKD</sequence>
<dbReference type="RefSeq" id="WP_110997023.1">
    <property type="nucleotide sequence ID" value="NZ_QKTW01000002.1"/>
</dbReference>
<keyword evidence="2" id="KW-1185">Reference proteome</keyword>
<proteinExistence type="predicted"/>
<evidence type="ECO:0000313" key="1">
    <source>
        <dbReference type="EMBL" id="PZF74817.1"/>
    </source>
</evidence>
<dbReference type="OrthoDB" id="678306at2"/>
<accession>A0A2W2BFZ2</accession>
<dbReference type="Proteomes" id="UP000248745">
    <property type="component" value="Unassembled WGS sequence"/>
</dbReference>
<dbReference type="AlphaFoldDB" id="A0A2W2BFZ2"/>
<evidence type="ECO:0000313" key="2">
    <source>
        <dbReference type="Proteomes" id="UP000248745"/>
    </source>
</evidence>
<gene>
    <name evidence="1" type="ORF">DN068_01065</name>
</gene>
<organism evidence="1 2">
    <name type="scientific">Taibaiella soli</name>
    <dbReference type="NCBI Taxonomy" id="1649169"/>
    <lineage>
        <taxon>Bacteria</taxon>
        <taxon>Pseudomonadati</taxon>
        <taxon>Bacteroidota</taxon>
        <taxon>Chitinophagia</taxon>
        <taxon>Chitinophagales</taxon>
        <taxon>Chitinophagaceae</taxon>
        <taxon>Taibaiella</taxon>
    </lineage>
</organism>
<name>A0A2W2BFZ2_9BACT</name>